<dbReference type="PANTHER" id="PTHR23074:SF17">
    <property type="entry name" value="FIDGETIN-LIKE PROTEIN 1"/>
    <property type="match status" value="1"/>
</dbReference>
<evidence type="ECO:0000313" key="15">
    <source>
        <dbReference type="RefSeq" id="XP_027193654.1"/>
    </source>
</evidence>
<evidence type="ECO:0000256" key="12">
    <source>
        <dbReference type="SAM" id="MobiDB-lite"/>
    </source>
</evidence>
<keyword evidence="9" id="KW-0472">Membrane</keyword>
<name>A0A6P6XP47_DERPT</name>
<evidence type="ECO:0000256" key="7">
    <source>
        <dbReference type="ARBA" id="ARBA00023028"/>
    </source>
</evidence>
<dbReference type="Gene3D" id="3.40.50.300">
    <property type="entry name" value="P-loop containing nucleotide triphosphate hydrolases"/>
    <property type="match status" value="1"/>
</dbReference>
<comment type="similarity">
    <text evidence="2">Belongs to the AAA ATPase family.</text>
</comment>
<keyword evidence="14" id="KW-1185">Reference proteome</keyword>
<dbReference type="SMART" id="SM00248">
    <property type="entry name" value="ANK"/>
    <property type="match status" value="3"/>
</dbReference>
<dbReference type="InterPro" id="IPR036903">
    <property type="entry name" value="Nup98_auto-Pept-S59_dom_sf"/>
</dbReference>
<dbReference type="Proteomes" id="UP000515146">
    <property type="component" value="Unplaced"/>
</dbReference>
<dbReference type="Pfam" id="PF04096">
    <property type="entry name" value="Nucleoporin2"/>
    <property type="match status" value="1"/>
</dbReference>
<dbReference type="GO" id="GO:0006887">
    <property type="term" value="P:exocytosis"/>
    <property type="evidence" value="ECO:0007669"/>
    <property type="project" value="UniProtKB-KW"/>
</dbReference>
<dbReference type="GO" id="GO:0005643">
    <property type="term" value="C:nuclear pore"/>
    <property type="evidence" value="ECO:0007669"/>
    <property type="project" value="InterPro"/>
</dbReference>
<dbReference type="PROSITE" id="PS50088">
    <property type="entry name" value="ANK_REPEAT"/>
    <property type="match status" value="2"/>
</dbReference>
<evidence type="ECO:0000256" key="2">
    <source>
        <dbReference type="ARBA" id="ARBA00006914"/>
    </source>
</evidence>
<sequence>MELQTKIYGSEANWHKIKDERQKAKNKIQNSQKSSNQMKPVIGFRKNLHQLDSQTIIPEQTKPQKGPVELVLESYPQLSEAHLQQMLTCLTLPSGLDVTEHSIAGLEKVKALIKNKILRPLCRPDIHKGLYRPTNGILLFGPPGTGKTTLAKWIATESAAAFFNVTPANLTSKFYGETESLVKTLFCAARVLAPSIIFFDEVDSILSKRTDKEEESTTRMKNQLLQFMDGFTNDEKKTVIVIGATNRPNCLDEAALRRLSKRIYIPLPDHFSIAAQIKTILSDHAEQMNLTNDVELSWVDSYAKNLSGYNGSDIRSLCIKAAELVYQTPSNSNVQNNQYNQQSQTGFPLSTSQNLSGTQYGQAMGLYQNNLLNNNTQNTFSSMQSNDNPLLKAAETVKNNATTYNMQSNNNLNANNVLPQQTNTLYGQNSSYYTNSTTQPSLNIYGLTNTQSNQSNQSTQATQTNQNGQTNQTTQTSSVPSQPIYGSTQNWNSGTNTSYPYNYNSNQNNTTSTSVTNTNNNAQSGFNVLNLPDLKSNLFDNQLKPNNTTASTGNQDFSLLNNASFTPAANTSTTTSNPNYNGTIFTTNPTGFSQSSSMFTNNPLLGDTNIRPSTVPSQDLNQTNTLSTLPSMTALSQTPTNYITDIKKKREELLSITSLNSSNTYNYLRSTYSQSLSSLYTLTSTPNFIENPLLYKAKSEPDISALKYLNTLEDSSNKASDAPITKQRTNQSEISFKFLNTIDSSAPDSAQLPSDKYKPISTRPDYQFSPSISVLCSMRESELAEVPDLSITRIGVAKVFWPGFTDVREINFDKAVIIENTYVEVAGKAWKQDQKAKNLPTEMPVGTKLNKTAQITLFNAYPNTKLLESGIDTKILHQSHDAKLKAYCEQRFKDTNKFKNEVLDKKIKVFVNLQLDPLLGSQTALHIAAYQGNINSVKILVNHHAEVDALNIELATPLQLAAICGQYKVVEFLIQCGAKINQPNKYGETAIHAASFALSFPCLKLIIEAEGDICAVSSGSGITCLHAICAGLTNNFRLFFGETVSEKCFNSSDFPISSNIYVRFKNTEEPFDSNDFYSSYPVIKKNSIKKLYYPEYFNKRLDDAINLVVFVRETINLDPKIVNKEALFMHSSVQGYTASEFLVYQWESLQTIRNNLITDTTWESLNRDKKSTYIKQYVEEVSSKVIDLISLLKPMTQDQPLSLELNEMTILGQRSSMEPIKITPETHELNMCVEHNTHLKDDIIIMPEYKQERDLKEQAAREIALANEKIKQELKAKHESSINERKNVLVKKLTAAKLSN</sequence>
<evidence type="ECO:0000256" key="6">
    <source>
        <dbReference type="ARBA" id="ARBA00022840"/>
    </source>
</evidence>
<keyword evidence="8 11" id="KW-0175">Coiled coil</keyword>
<reference evidence="15" key="1">
    <citation type="submission" date="2025-08" db="UniProtKB">
        <authorList>
            <consortium name="RefSeq"/>
        </authorList>
    </citation>
    <scope>IDENTIFICATION</scope>
    <source>
        <strain evidence="15">Airmid</strain>
    </source>
</reference>
<keyword evidence="5" id="KW-0547">Nucleotide-binding</keyword>
<dbReference type="GO" id="GO:0017056">
    <property type="term" value="F:structural constituent of nuclear pore"/>
    <property type="evidence" value="ECO:0007669"/>
    <property type="project" value="InterPro"/>
</dbReference>
<dbReference type="FunFam" id="3.40.50.300:FF:001025">
    <property type="entry name" value="ATPase family, AAA domain-containing 2B"/>
    <property type="match status" value="1"/>
</dbReference>
<dbReference type="SUPFAM" id="SSF82215">
    <property type="entry name" value="C-terminal autoproteolytic domain of nucleoporin nup98"/>
    <property type="match status" value="1"/>
</dbReference>
<dbReference type="KEGG" id="dpte:113788391"/>
<dbReference type="GO" id="GO:0044231">
    <property type="term" value="C:host cell presynaptic membrane"/>
    <property type="evidence" value="ECO:0007669"/>
    <property type="project" value="UniProtKB-KW"/>
</dbReference>
<feature type="coiled-coil region" evidence="11">
    <location>
        <begin position="1249"/>
        <end position="1276"/>
    </location>
</feature>
<evidence type="ECO:0000256" key="3">
    <source>
        <dbReference type="ARBA" id="ARBA00022483"/>
    </source>
</evidence>
<dbReference type="InterPro" id="IPR003959">
    <property type="entry name" value="ATPase_AAA_core"/>
</dbReference>
<accession>A0A6P6XP47</accession>
<evidence type="ECO:0000256" key="10">
    <source>
        <dbReference type="PROSITE-ProRule" id="PRU00023"/>
    </source>
</evidence>
<dbReference type="InterPro" id="IPR027417">
    <property type="entry name" value="P-loop_NTPase"/>
</dbReference>
<dbReference type="PROSITE" id="PS00674">
    <property type="entry name" value="AAA"/>
    <property type="match status" value="1"/>
</dbReference>
<evidence type="ECO:0000256" key="5">
    <source>
        <dbReference type="ARBA" id="ARBA00022741"/>
    </source>
</evidence>
<evidence type="ECO:0000256" key="8">
    <source>
        <dbReference type="ARBA" id="ARBA00023054"/>
    </source>
</evidence>
<dbReference type="Pfam" id="PF00004">
    <property type="entry name" value="AAA"/>
    <property type="match status" value="1"/>
</dbReference>
<keyword evidence="10" id="KW-0040">ANK repeat</keyword>
<dbReference type="GO" id="GO:0005524">
    <property type="term" value="F:ATP binding"/>
    <property type="evidence" value="ECO:0007669"/>
    <property type="project" value="UniProtKB-KW"/>
</dbReference>
<dbReference type="InterPro" id="IPR003960">
    <property type="entry name" value="ATPase_AAA_CS"/>
</dbReference>
<dbReference type="SMART" id="SM00382">
    <property type="entry name" value="AAA"/>
    <property type="match status" value="1"/>
</dbReference>
<evidence type="ECO:0000256" key="4">
    <source>
        <dbReference type="ARBA" id="ARBA00022537"/>
    </source>
</evidence>
<dbReference type="SUPFAM" id="SSF52540">
    <property type="entry name" value="P-loop containing nucleoside triphosphate hydrolases"/>
    <property type="match status" value="1"/>
</dbReference>
<dbReference type="Pfam" id="PF12796">
    <property type="entry name" value="Ank_2"/>
    <property type="match status" value="1"/>
</dbReference>
<dbReference type="InterPro" id="IPR002110">
    <property type="entry name" value="Ankyrin_rpt"/>
</dbReference>
<proteinExistence type="inferred from homology"/>
<dbReference type="PANTHER" id="PTHR23074">
    <property type="entry name" value="AAA DOMAIN-CONTAINING"/>
    <property type="match status" value="1"/>
</dbReference>
<dbReference type="PROSITE" id="PS50297">
    <property type="entry name" value="ANK_REP_REGION"/>
    <property type="match status" value="2"/>
</dbReference>
<evidence type="ECO:0000259" key="13">
    <source>
        <dbReference type="PROSITE" id="PS51434"/>
    </source>
</evidence>
<keyword evidence="7" id="KW-0528">Neurotoxin</keyword>
<dbReference type="Gene3D" id="3.30.1610.10">
    <property type="entry name" value="Peptidase S59, nucleoporin"/>
    <property type="match status" value="1"/>
</dbReference>
<organism evidence="14 15">
    <name type="scientific">Dermatophagoides pteronyssinus</name>
    <name type="common">European house dust mite</name>
    <dbReference type="NCBI Taxonomy" id="6956"/>
    <lineage>
        <taxon>Eukaryota</taxon>
        <taxon>Metazoa</taxon>
        <taxon>Ecdysozoa</taxon>
        <taxon>Arthropoda</taxon>
        <taxon>Chelicerata</taxon>
        <taxon>Arachnida</taxon>
        <taxon>Acari</taxon>
        <taxon>Acariformes</taxon>
        <taxon>Sarcoptiformes</taxon>
        <taxon>Astigmata</taxon>
        <taxon>Psoroptidia</taxon>
        <taxon>Analgoidea</taxon>
        <taxon>Pyroglyphidae</taxon>
        <taxon>Dermatophagoidinae</taxon>
        <taxon>Dermatophagoides</taxon>
    </lineage>
</organism>
<evidence type="ECO:0000256" key="9">
    <source>
        <dbReference type="ARBA" id="ARBA00023298"/>
    </source>
</evidence>
<protein>
    <submittedName>
        <fullName evidence="15">Uncharacterized protein LOC113788391</fullName>
    </submittedName>
</protein>
<feature type="region of interest" description="Disordered" evidence="12">
    <location>
        <begin position="443"/>
        <end position="527"/>
    </location>
</feature>
<keyword evidence="6" id="KW-0067">ATP-binding</keyword>
<evidence type="ECO:0000313" key="14">
    <source>
        <dbReference type="Proteomes" id="UP000515146"/>
    </source>
</evidence>
<evidence type="ECO:0000256" key="1">
    <source>
        <dbReference type="ARBA" id="ARBA00004175"/>
    </source>
</evidence>
<feature type="compositionally biased region" description="Low complexity" evidence="12">
    <location>
        <begin position="492"/>
        <end position="521"/>
    </location>
</feature>
<dbReference type="SUPFAM" id="SSF48403">
    <property type="entry name" value="Ankyrin repeat"/>
    <property type="match status" value="1"/>
</dbReference>
<keyword evidence="9" id="KW-1053">Target membrane</keyword>
<keyword evidence="7" id="KW-0800">Toxin</keyword>
<dbReference type="InterPro" id="IPR036770">
    <property type="entry name" value="Ankyrin_rpt-contain_sf"/>
</dbReference>
<dbReference type="InterPro" id="IPR007230">
    <property type="entry name" value="Nup98_auto-Pept-S59_dom"/>
</dbReference>
<keyword evidence="4" id="KW-1052">Target cell membrane</keyword>
<dbReference type="GO" id="GO:0016887">
    <property type="term" value="F:ATP hydrolysis activity"/>
    <property type="evidence" value="ECO:0007669"/>
    <property type="project" value="InterPro"/>
</dbReference>
<dbReference type="InterPro" id="IPR003593">
    <property type="entry name" value="AAA+_ATPase"/>
</dbReference>
<feature type="compositionally biased region" description="Low complexity" evidence="12">
    <location>
        <begin position="448"/>
        <end position="478"/>
    </location>
</feature>
<feature type="repeat" description="ANK" evidence="10">
    <location>
        <begin position="953"/>
        <end position="985"/>
    </location>
</feature>
<dbReference type="Gene3D" id="1.25.40.20">
    <property type="entry name" value="Ankyrin repeat-containing domain"/>
    <property type="match status" value="1"/>
</dbReference>
<dbReference type="InParanoid" id="A0A6P6XP47"/>
<keyword evidence="3" id="KW-0268">Exocytosis</keyword>
<feature type="repeat" description="ANK" evidence="10">
    <location>
        <begin position="920"/>
        <end position="952"/>
    </location>
</feature>
<evidence type="ECO:0000256" key="11">
    <source>
        <dbReference type="SAM" id="Coils"/>
    </source>
</evidence>
<feature type="compositionally biased region" description="Polar residues" evidence="12">
    <location>
        <begin position="479"/>
        <end position="491"/>
    </location>
</feature>
<feature type="domain" description="Peptidase S59" evidence="13">
    <location>
        <begin position="763"/>
        <end position="905"/>
    </location>
</feature>
<gene>
    <name evidence="15" type="primary">LOC113788391</name>
</gene>
<dbReference type="RefSeq" id="XP_027193654.1">
    <property type="nucleotide sequence ID" value="XM_027337853.1"/>
</dbReference>
<dbReference type="Gene3D" id="1.10.8.60">
    <property type="match status" value="1"/>
</dbReference>
<dbReference type="PROSITE" id="PS51434">
    <property type="entry name" value="NUP_C"/>
    <property type="match status" value="1"/>
</dbReference>
<dbReference type="InterPro" id="IPR050304">
    <property type="entry name" value="MT-severing_AAA_ATPase"/>
</dbReference>
<comment type="subcellular location">
    <subcellularLocation>
        <location evidence="1">Target cell membrane</location>
    </subcellularLocation>
</comment>
<keyword evidence="7" id="KW-0638">Presynaptic neurotoxin</keyword>
<dbReference type="GO" id="GO:0044218">
    <property type="term" value="C:other organism cell membrane"/>
    <property type="evidence" value="ECO:0007669"/>
    <property type="project" value="UniProtKB-KW"/>
</dbReference>